<protein>
    <submittedName>
        <fullName evidence="1">Uncharacterized protein</fullName>
    </submittedName>
</protein>
<comment type="caution">
    <text evidence="1">The sequence shown here is derived from an EMBL/GenBank/DDBJ whole genome shotgun (WGS) entry which is preliminary data.</text>
</comment>
<organism evidence="1 2">
    <name type="scientific">Gossypium raimondii</name>
    <name type="common">Peruvian cotton</name>
    <name type="synonym">Gossypium klotzschianum subsp. raimondii</name>
    <dbReference type="NCBI Taxonomy" id="29730"/>
    <lineage>
        <taxon>Eukaryota</taxon>
        <taxon>Viridiplantae</taxon>
        <taxon>Streptophyta</taxon>
        <taxon>Embryophyta</taxon>
        <taxon>Tracheophyta</taxon>
        <taxon>Spermatophyta</taxon>
        <taxon>Magnoliopsida</taxon>
        <taxon>eudicotyledons</taxon>
        <taxon>Gunneridae</taxon>
        <taxon>Pentapetalae</taxon>
        <taxon>rosids</taxon>
        <taxon>malvids</taxon>
        <taxon>Malvales</taxon>
        <taxon>Malvaceae</taxon>
        <taxon>Malvoideae</taxon>
        <taxon>Gossypium</taxon>
    </lineage>
</organism>
<dbReference type="Proteomes" id="UP000593578">
    <property type="component" value="Unassembled WGS sequence"/>
</dbReference>
<evidence type="ECO:0000313" key="2">
    <source>
        <dbReference type="Proteomes" id="UP000593578"/>
    </source>
</evidence>
<proteinExistence type="predicted"/>
<reference evidence="1 2" key="1">
    <citation type="journal article" date="2019" name="Genome Biol. Evol.">
        <title>Insights into the evolution of the New World diploid cottons (Gossypium, subgenus Houzingenia) based on genome sequencing.</title>
        <authorList>
            <person name="Grover C.E."/>
            <person name="Arick M.A. 2nd"/>
            <person name="Thrash A."/>
            <person name="Conover J.L."/>
            <person name="Sanders W.S."/>
            <person name="Peterson D.G."/>
            <person name="Frelichowski J.E."/>
            <person name="Scheffler J.A."/>
            <person name="Scheffler B.E."/>
            <person name="Wendel J.F."/>
        </authorList>
    </citation>
    <scope>NUCLEOTIDE SEQUENCE [LARGE SCALE GENOMIC DNA]</scope>
    <source>
        <strain evidence="1">8</strain>
        <tissue evidence="1">Leaf</tissue>
    </source>
</reference>
<evidence type="ECO:0000313" key="1">
    <source>
        <dbReference type="EMBL" id="MBA0601524.1"/>
    </source>
</evidence>
<name>A0A7J8QIZ6_GOSRA</name>
<dbReference type="AlphaFoldDB" id="A0A7J8QIZ6"/>
<accession>A0A7J8QIZ6</accession>
<gene>
    <name evidence="1" type="ORF">Gorai_004698</name>
</gene>
<dbReference type="EMBL" id="JABEZZ010000012">
    <property type="protein sequence ID" value="MBA0601524.1"/>
    <property type="molecule type" value="Genomic_DNA"/>
</dbReference>
<sequence length="68" mass="7585">MAIQLGPINVSNLGQLNNEIMVNFDEEMAALLNRPVEYNEVYKLECSGFREASDNSPSLACAKRHKSL</sequence>